<organism evidence="2 3">
    <name type="scientific">Acinetobacter seifertii</name>
    <dbReference type="NCBI Taxonomy" id="1530123"/>
    <lineage>
        <taxon>Bacteria</taxon>
        <taxon>Pseudomonadati</taxon>
        <taxon>Pseudomonadota</taxon>
        <taxon>Gammaproteobacteria</taxon>
        <taxon>Moraxellales</taxon>
        <taxon>Moraxellaceae</taxon>
        <taxon>Acinetobacter</taxon>
        <taxon>Acinetobacter calcoaceticus/baumannii complex</taxon>
    </lineage>
</organism>
<reference evidence="3" key="1">
    <citation type="submission" date="2020-09" db="EMBL/GenBank/DDBJ databases">
        <title>Clinical and molecular characterization of Acinetobacter seifertii in Taiwan.</title>
        <authorList>
            <person name="Li L.-H."/>
            <person name="Yang Y.-S."/>
            <person name="Sun J.-R."/>
            <person name="Huang T.-W."/>
            <person name="Huang W.-C."/>
            <person name="Wang Y.-C."/>
            <person name="Kuo T.-H."/>
            <person name="Kuo S.-C."/>
            <person name="Chen T.-L."/>
        </authorList>
    </citation>
    <scope>NUCLEOTIDE SEQUENCE [LARGE SCALE GENOMIC DNA]</scope>
    <source>
        <strain evidence="3">AS72</strain>
    </source>
</reference>
<protein>
    <recommendedName>
        <fullName evidence="1">DUF7684 domain-containing protein</fullName>
    </recommendedName>
</protein>
<feature type="domain" description="DUF7684" evidence="1">
    <location>
        <begin position="17"/>
        <end position="126"/>
    </location>
</feature>
<dbReference type="InterPro" id="IPR056101">
    <property type="entry name" value="DUF7684"/>
</dbReference>
<reference evidence="2 3" key="2">
    <citation type="submission" date="2020-09" db="EMBL/GenBank/DDBJ databases">
        <authorList>
            <person name="Chen F.-J."/>
            <person name="Lee Y.-T."/>
        </authorList>
    </citation>
    <scope>NUCLEOTIDE SEQUENCE [LARGE SCALE GENOMIC DNA]</scope>
    <source>
        <strain evidence="2 3">AS72</strain>
    </source>
</reference>
<evidence type="ECO:0000313" key="2">
    <source>
        <dbReference type="EMBL" id="QNX09727.1"/>
    </source>
</evidence>
<sequence length="127" mass="15274">MEKDCLDIRSYRIRANEEKHLILPEQPYYIILVVKTDQILPEWRNWICKQIVYSKHCIQAMVTGYECSIWDDVLDETYLVFYNYQPPIDHCFMTTWHEDETLEEITESAKTTMQLEDISNLVIVHIE</sequence>
<dbReference type="Pfam" id="PF24733">
    <property type="entry name" value="DUF7684"/>
    <property type="match status" value="1"/>
</dbReference>
<name>A0A7H2TD96_9GAMM</name>
<evidence type="ECO:0000313" key="3">
    <source>
        <dbReference type="Proteomes" id="UP000516745"/>
    </source>
</evidence>
<proteinExistence type="predicted"/>
<gene>
    <name evidence="2" type="ORF">IC795_06025</name>
</gene>
<dbReference type="AlphaFoldDB" id="A0A7H2TD96"/>
<accession>A0A7H2TD96</accession>
<evidence type="ECO:0000259" key="1">
    <source>
        <dbReference type="Pfam" id="PF24733"/>
    </source>
</evidence>
<dbReference type="Proteomes" id="UP000516745">
    <property type="component" value="Chromosome"/>
</dbReference>
<dbReference type="EMBL" id="CP061565">
    <property type="protein sequence ID" value="QNX09727.1"/>
    <property type="molecule type" value="Genomic_DNA"/>
</dbReference>